<evidence type="ECO:0000259" key="3">
    <source>
        <dbReference type="PROSITE" id="PS51462"/>
    </source>
</evidence>
<proteinExistence type="predicted"/>
<dbReference type="PANTHER" id="PTHR43046">
    <property type="entry name" value="GDP-MANNOSE MANNOSYL HYDROLASE"/>
    <property type="match status" value="1"/>
</dbReference>
<dbReference type="EMBL" id="JACOOR010000005">
    <property type="protein sequence ID" value="MBC5659967.1"/>
    <property type="molecule type" value="Genomic_DNA"/>
</dbReference>
<evidence type="ECO:0000313" key="4">
    <source>
        <dbReference type="EMBL" id="MBC5659967.1"/>
    </source>
</evidence>
<dbReference type="InterPro" id="IPR000086">
    <property type="entry name" value="NUDIX_hydrolase_dom"/>
</dbReference>
<dbReference type="Pfam" id="PF00293">
    <property type="entry name" value="NUDIX"/>
    <property type="match status" value="1"/>
</dbReference>
<dbReference type="Proteomes" id="UP000649345">
    <property type="component" value="Unassembled WGS sequence"/>
</dbReference>
<organism evidence="4 5">
    <name type="scientific">Anaerosacchariphilus hominis</name>
    <dbReference type="NCBI Taxonomy" id="2763017"/>
    <lineage>
        <taxon>Bacteria</taxon>
        <taxon>Bacillati</taxon>
        <taxon>Bacillota</taxon>
        <taxon>Clostridia</taxon>
        <taxon>Lachnospirales</taxon>
        <taxon>Lachnospiraceae</taxon>
        <taxon>Anaerosacchariphilus</taxon>
    </lineage>
</organism>
<comment type="cofactor">
    <cofactor evidence="1">
        <name>Mg(2+)</name>
        <dbReference type="ChEBI" id="CHEBI:18420"/>
    </cofactor>
</comment>
<protein>
    <submittedName>
        <fullName evidence="4">NUDIX domain-containing protein</fullName>
    </submittedName>
</protein>
<keyword evidence="2" id="KW-0378">Hydrolase</keyword>
<name>A0A923LCW9_9FIRM</name>
<dbReference type="GO" id="GO:0016787">
    <property type="term" value="F:hydrolase activity"/>
    <property type="evidence" value="ECO:0007669"/>
    <property type="project" value="UniProtKB-KW"/>
</dbReference>
<accession>A0A923LCW9</accession>
<dbReference type="PRINTS" id="PR00502">
    <property type="entry name" value="NUDIXFAMILY"/>
</dbReference>
<feature type="domain" description="Nudix hydrolase" evidence="3">
    <location>
        <begin position="6"/>
        <end position="130"/>
    </location>
</feature>
<sequence>MAGIEKAVFMNMCMVYDEHGRVLALDKVSKSYEGTTFPGGHVEPGETFRESVIREIREETGLTIQNPRLTGVYHWMEGNVRNVGLLYKTNEFEGELISSEEGRVYWISGEEFLKKPLAAGMEQVWQMMHADHAMECLQILTEDGILTKMQ</sequence>
<dbReference type="InterPro" id="IPR015797">
    <property type="entry name" value="NUDIX_hydrolase-like_dom_sf"/>
</dbReference>
<dbReference type="PROSITE" id="PS51462">
    <property type="entry name" value="NUDIX"/>
    <property type="match status" value="1"/>
</dbReference>
<gene>
    <name evidence="4" type="ORF">H8S44_09300</name>
</gene>
<dbReference type="RefSeq" id="WP_186873428.1">
    <property type="nucleotide sequence ID" value="NZ_JACOOR010000005.1"/>
</dbReference>
<keyword evidence="5" id="KW-1185">Reference proteome</keyword>
<dbReference type="SUPFAM" id="SSF55811">
    <property type="entry name" value="Nudix"/>
    <property type="match status" value="1"/>
</dbReference>
<dbReference type="AlphaFoldDB" id="A0A923LCW9"/>
<evidence type="ECO:0000256" key="2">
    <source>
        <dbReference type="ARBA" id="ARBA00022801"/>
    </source>
</evidence>
<dbReference type="PANTHER" id="PTHR43046:SF14">
    <property type="entry name" value="MUTT_NUDIX FAMILY PROTEIN"/>
    <property type="match status" value="1"/>
</dbReference>
<evidence type="ECO:0000256" key="1">
    <source>
        <dbReference type="ARBA" id="ARBA00001946"/>
    </source>
</evidence>
<evidence type="ECO:0000313" key="5">
    <source>
        <dbReference type="Proteomes" id="UP000649345"/>
    </source>
</evidence>
<dbReference type="Gene3D" id="3.90.79.10">
    <property type="entry name" value="Nucleoside Triphosphate Pyrophosphohydrolase"/>
    <property type="match status" value="1"/>
</dbReference>
<reference evidence="4" key="1">
    <citation type="submission" date="2020-08" db="EMBL/GenBank/DDBJ databases">
        <title>Genome public.</title>
        <authorList>
            <person name="Liu C."/>
            <person name="Sun Q."/>
        </authorList>
    </citation>
    <scope>NUCLEOTIDE SEQUENCE</scope>
    <source>
        <strain evidence="4">NSJ-68</strain>
    </source>
</reference>
<dbReference type="CDD" id="cd18875">
    <property type="entry name" value="NUDIX_Hydrolase"/>
    <property type="match status" value="1"/>
</dbReference>
<comment type="caution">
    <text evidence="4">The sequence shown here is derived from an EMBL/GenBank/DDBJ whole genome shotgun (WGS) entry which is preliminary data.</text>
</comment>
<dbReference type="InterPro" id="IPR020476">
    <property type="entry name" value="Nudix_hydrolase"/>
</dbReference>